<evidence type="ECO:0000313" key="8">
    <source>
        <dbReference type="EMBL" id="PWQ92739.1"/>
    </source>
</evidence>
<dbReference type="PANTHER" id="PTHR34819">
    <property type="entry name" value="LARGE CYSTEINE-RICH PERIPLASMIC PROTEIN OMCB"/>
    <property type="match status" value="1"/>
</dbReference>
<feature type="domain" description="SD-repeat containing protein B" evidence="6">
    <location>
        <begin position="1355"/>
        <end position="1413"/>
    </location>
</feature>
<dbReference type="Proteomes" id="UP000245539">
    <property type="component" value="Unassembled WGS sequence"/>
</dbReference>
<feature type="signal peptide" evidence="5">
    <location>
        <begin position="1"/>
        <end position="23"/>
    </location>
</feature>
<dbReference type="SUPFAM" id="SSF117074">
    <property type="entry name" value="Hypothetical protein PA1324"/>
    <property type="match status" value="1"/>
</dbReference>
<evidence type="ECO:0000256" key="5">
    <source>
        <dbReference type="SAM" id="SignalP"/>
    </source>
</evidence>
<dbReference type="Pfam" id="PF20009">
    <property type="entry name" value="GEVED"/>
    <property type="match status" value="1"/>
</dbReference>
<evidence type="ECO:0000259" key="7">
    <source>
        <dbReference type="Pfam" id="PF20009"/>
    </source>
</evidence>
<evidence type="ECO:0000256" key="1">
    <source>
        <dbReference type="ARBA" id="ARBA00004613"/>
    </source>
</evidence>
<evidence type="ECO:0000313" key="9">
    <source>
        <dbReference type="Proteomes" id="UP000245539"/>
    </source>
</evidence>
<evidence type="ECO:0000259" key="6">
    <source>
        <dbReference type="Pfam" id="PF17210"/>
    </source>
</evidence>
<feature type="domain" description="GEVED" evidence="7">
    <location>
        <begin position="1271"/>
        <end position="1346"/>
    </location>
</feature>
<name>A0A317C394_9GAMM</name>
<evidence type="ECO:0000256" key="2">
    <source>
        <dbReference type="ARBA" id="ARBA00022525"/>
    </source>
</evidence>
<sequence>MKKIIKQFLVACALSFLSVTAFAGTSDSDANMSFEIKTLATGTVPFESDNGPGNDANDTNDYLRTLDIVAMEVQFTTFGELDNTTVTLDIPKELELEDLPAFCNTGSSLTVDAATGVQTMVCLIAGNNPASDPSSSIRQSSIIALPIQLTALTRDRLGGDVANGTEPPRVMANVTATNANTGVASDLNSTADRLIISARPKFDLDIKTFDNPIYRIVTDDDTGEGGVIYQVPILVKVDNGKGTEVLAEDIEFDMSVANANNPADPVPYRLVNWAGAPTSYNPGCFENRYGGKQGRVTLPYGSYDTTYPERSVAGIPTYTCDQANPGDPISIKIEGADSSAAHTPDFNYAGGAIAADEKYIVAGLLSYWIPLSYVDANGGEVTLRNTYTPLTTEGVSGLNNAETNLSNNTTNNYTVITTRGSFTSYYSRNYAGGRGQILAPMTNQNSGNGVVMPTQVYGYRMYGINNGALAWNGGLVDDGAGGYTGEGFSMCSRIDNRTYNFEPLANNGAIAHSIYQTSTPVAVKIEYGSGGSVSSGGINYYDTDGDGNPLTNGQTTFEEMRLDTCGASDTNSGWYSDIRDVPGGIGAVNKIRVVALEPLAPGARFDLGLNLVALGVDPVSNVSLPEGILMPAYTTRTNYNNSSWVNSSYQPAGHTGTKAYGDRLRLTRALVRVEKTTTPNDNTNSVLAGQNVEFQLAPTHTSILKPAPAQAYDVVVTDTLPERLTYVVNSSNRVPDSVTVNPDGTTTIVWTIPNVLLDSAITPITFSANAKFDTPNGVSATNTVLVESLGDGSDESVRTDSRTVVIGNSGAFNVAKTSLTPLVAPGDNIEYELSFANIGSTDLSTGDFIDILPFSGDGVIKINDDPSVLDIPGATQARNPITNFTPTPSGVVNLLAVTPSYANESFLYTNAAPSSIFIDPTHSSNQPGGSTQWCTEAEISSGTSGCPAALSAVTAIRILTPTFPKNTATRNIGIELEHNGEPSQLQTNSFGGRVDGIIGLVYSDATTEMELPAIGVAKNATVSDGPLPLKYTVVYDFNLENLSPLSTLRNISLPENLSSIFGVKTEDWDFVSLSKVSGPNTINVNTAYNGATVTELVQANSSLAKGETAHFQLVMEVYKSPETYVNQVTVTAEDAVGNVYTDLSNNGDLNAIDPDGDGNANEMDTGSEDDENSDENIPTSIILYGSDYGDAPISFGDAMHLFTGSPSVYLGLFSPDLESESQQGSDAGVSATGDDLDTLMNDEDAVSSFPVLLAGRTDYSVTVSCAGGGVVSAWIDFDLSGDFATTEQNSNHPVTCSGGSATLNWTGLSDVGPGDSFIRIRTASDAAELATAIGNATDGEVEDYAIKIDTTTVSGRVFVDSNVNTSNESSEAGISRVAIVLYRQDSDTCMSTYTNGGGYYQFENVFAGTYQVYEAFGESVPVPRNCGVGFDRDPAGYISTTSSIRAPFTLVDTSVAGQDFGDIQQPRLEPNHVGQILPGNVVFYNHKFTTPVNGTVAFTNVGGGNATAGWASLIYRDANCDGTLNGSEAASSIQSVAMPVTAGTEICLINKVYAPANVAANDQYIQTITADFDYNNAIAGSVSLKVRDVTTAGQVLAPTTSSSTAELGPSNLELRKTVRNVSQGGAETDTANQAKPGDTLEYRIYYRNTGTGPLTDLVINDAVPAYTQLQGGLNCGTAPGGMSCTSSAGVGDGLSWVFSGALVGGEGSFVSYRVTVDQ</sequence>
<dbReference type="Gene3D" id="2.60.40.10">
    <property type="entry name" value="Immunoglobulins"/>
    <property type="match status" value="1"/>
</dbReference>
<dbReference type="EMBL" id="QGKM01000077">
    <property type="protein sequence ID" value="PWQ92739.1"/>
    <property type="molecule type" value="Genomic_DNA"/>
</dbReference>
<feature type="compositionally biased region" description="Acidic residues" evidence="4">
    <location>
        <begin position="1165"/>
        <end position="1174"/>
    </location>
</feature>
<accession>A0A317C394</accession>
<feature type="chain" id="PRO_5016299637" evidence="5">
    <location>
        <begin position="24"/>
        <end position="1718"/>
    </location>
</feature>
<dbReference type="InterPro" id="IPR013783">
    <property type="entry name" value="Ig-like_fold"/>
</dbReference>
<feature type="region of interest" description="Disordered" evidence="4">
    <location>
        <begin position="1145"/>
        <end position="1177"/>
    </location>
</feature>
<dbReference type="InterPro" id="IPR045474">
    <property type="entry name" value="GEVED"/>
</dbReference>
<reference evidence="8 9" key="1">
    <citation type="submission" date="2018-05" db="EMBL/GenBank/DDBJ databases">
        <title>Leucothrix arctica sp. nov., isolated from Arctic seawater.</title>
        <authorList>
            <person name="Choi A."/>
            <person name="Baek K."/>
        </authorList>
    </citation>
    <scope>NUCLEOTIDE SEQUENCE [LARGE SCALE GENOMIC DNA]</scope>
    <source>
        <strain evidence="8 9">JCM 18388</strain>
    </source>
</reference>
<protein>
    <submittedName>
        <fullName evidence="8">Uncharacterized protein</fullName>
    </submittedName>
</protein>
<dbReference type="NCBIfam" id="TIGR01451">
    <property type="entry name" value="B_ant_repeat"/>
    <property type="match status" value="1"/>
</dbReference>
<keyword evidence="2" id="KW-0964">Secreted</keyword>
<comment type="caution">
    <text evidence="8">The sequence shown here is derived from an EMBL/GenBank/DDBJ whole genome shotgun (WGS) entry which is preliminary data.</text>
</comment>
<evidence type="ECO:0000256" key="4">
    <source>
        <dbReference type="SAM" id="MobiDB-lite"/>
    </source>
</evidence>
<proteinExistence type="predicted"/>
<dbReference type="Gene3D" id="2.60.40.740">
    <property type="match status" value="1"/>
</dbReference>
<dbReference type="OrthoDB" id="5619324at2"/>
<dbReference type="GO" id="GO:0005576">
    <property type="term" value="C:extracellular region"/>
    <property type="evidence" value="ECO:0007669"/>
    <property type="project" value="UniProtKB-SubCell"/>
</dbReference>
<dbReference type="InterPro" id="IPR051172">
    <property type="entry name" value="Chlamydia_OmcB"/>
</dbReference>
<dbReference type="InterPro" id="IPR047589">
    <property type="entry name" value="DUF11_rpt"/>
</dbReference>
<organism evidence="8 9">
    <name type="scientific">Leucothrix pacifica</name>
    <dbReference type="NCBI Taxonomy" id="1247513"/>
    <lineage>
        <taxon>Bacteria</taxon>
        <taxon>Pseudomonadati</taxon>
        <taxon>Pseudomonadota</taxon>
        <taxon>Gammaproteobacteria</taxon>
        <taxon>Thiotrichales</taxon>
        <taxon>Thiotrichaceae</taxon>
        <taxon>Leucothrix</taxon>
    </lineage>
</organism>
<evidence type="ECO:0000256" key="3">
    <source>
        <dbReference type="ARBA" id="ARBA00022729"/>
    </source>
</evidence>
<dbReference type="RefSeq" id="WP_109839381.1">
    <property type="nucleotide sequence ID" value="NZ_QGKM01000077.1"/>
</dbReference>
<keyword evidence="9" id="KW-1185">Reference proteome</keyword>
<dbReference type="Pfam" id="PF17210">
    <property type="entry name" value="SdrD_B"/>
    <property type="match status" value="1"/>
</dbReference>
<gene>
    <name evidence="8" type="ORF">DKW60_19670</name>
</gene>
<comment type="subcellular location">
    <subcellularLocation>
        <location evidence="1">Secreted</location>
    </subcellularLocation>
</comment>
<dbReference type="InterPro" id="IPR033764">
    <property type="entry name" value="Sdr_B"/>
</dbReference>
<keyword evidence="3 5" id="KW-0732">Signal</keyword>